<keyword evidence="2" id="KW-1185">Reference proteome</keyword>
<accession>A0A3A6Q2S6</accession>
<evidence type="ECO:0000313" key="2">
    <source>
        <dbReference type="Proteomes" id="UP000267798"/>
    </source>
</evidence>
<dbReference type="AlphaFoldDB" id="A0A3A6Q2S6"/>
<protein>
    <submittedName>
        <fullName evidence="1">Uncharacterized protein</fullName>
    </submittedName>
</protein>
<dbReference type="Proteomes" id="UP000267798">
    <property type="component" value="Unassembled WGS sequence"/>
</dbReference>
<comment type="caution">
    <text evidence="1">The sequence shown here is derived from an EMBL/GenBank/DDBJ whole genome shotgun (WGS) entry which is preliminary data.</text>
</comment>
<reference evidence="1 2" key="1">
    <citation type="submission" date="2018-09" db="EMBL/GenBank/DDBJ databases">
        <title>Paenibacillus aracenensis nov. sp. isolated from a cave in southern Spain.</title>
        <authorList>
            <person name="Jurado V."/>
            <person name="Gutierrez-Patricio S."/>
            <person name="Gonzalez-Pimentel J.L."/>
            <person name="Miller A.Z."/>
            <person name="Laiz L."/>
            <person name="Saiz-Jimenez C."/>
        </authorList>
    </citation>
    <scope>NUCLEOTIDE SEQUENCE [LARGE SCALE GENOMIC DNA]</scope>
    <source>
        <strain evidence="1 2">JCM 19203</strain>
    </source>
</reference>
<sequence length="65" mass="7604">MPVYFPDSFHTFECVGDVSIIQAWLVPITFDEAKFIKQYGWEDFEDMLVNIDPDLVNFKRASIIT</sequence>
<name>A0A3A6Q2S6_9BACL</name>
<dbReference type="OrthoDB" id="2476027at2"/>
<organism evidence="1 2">
    <name type="scientific">Paenibacillus pinisoli</name>
    <dbReference type="NCBI Taxonomy" id="1276110"/>
    <lineage>
        <taxon>Bacteria</taxon>
        <taxon>Bacillati</taxon>
        <taxon>Bacillota</taxon>
        <taxon>Bacilli</taxon>
        <taxon>Bacillales</taxon>
        <taxon>Paenibacillaceae</taxon>
        <taxon>Paenibacillus</taxon>
    </lineage>
</organism>
<gene>
    <name evidence="1" type="ORF">D3P09_07085</name>
</gene>
<dbReference type="EMBL" id="QXQB01000001">
    <property type="protein sequence ID" value="RJX41703.1"/>
    <property type="molecule type" value="Genomic_DNA"/>
</dbReference>
<evidence type="ECO:0000313" key="1">
    <source>
        <dbReference type="EMBL" id="RJX41703.1"/>
    </source>
</evidence>
<proteinExistence type="predicted"/>